<evidence type="ECO:0000313" key="2">
    <source>
        <dbReference type="Proteomes" id="UP000234275"/>
    </source>
</evidence>
<reference evidence="1 2" key="1">
    <citation type="submission" date="2016-12" db="EMBL/GenBank/DDBJ databases">
        <title>The genomes of Aspergillus section Nigri reveals drivers in fungal speciation.</title>
        <authorList>
            <consortium name="DOE Joint Genome Institute"/>
            <person name="Vesth T.C."/>
            <person name="Nybo J."/>
            <person name="Theobald S."/>
            <person name="Brandl J."/>
            <person name="Frisvad J.C."/>
            <person name="Nielsen K.F."/>
            <person name="Lyhne E.K."/>
            <person name="Kogle M.E."/>
            <person name="Kuo A."/>
            <person name="Riley R."/>
            <person name="Clum A."/>
            <person name="Nolan M."/>
            <person name="Lipzen A."/>
            <person name="Salamov A."/>
            <person name="Henrissat B."/>
            <person name="Wiebenga A."/>
            <person name="De Vries R.P."/>
            <person name="Grigoriev I.V."/>
            <person name="Mortensen U.H."/>
            <person name="Andersen M.R."/>
            <person name="Baker S.E."/>
        </authorList>
    </citation>
    <scope>NUCLEOTIDE SEQUENCE [LARGE SCALE GENOMIC DNA]</scope>
    <source>
        <strain evidence="1 2">IBT 23096</strain>
    </source>
</reference>
<dbReference type="VEuPathDB" id="FungiDB:P170DRAFT_504541"/>
<dbReference type="AlphaFoldDB" id="A0A2I2GL71"/>
<name>A0A2I2GL71_9EURO</name>
<dbReference type="RefSeq" id="XP_024708901.1">
    <property type="nucleotide sequence ID" value="XM_024854209.1"/>
</dbReference>
<keyword evidence="2" id="KW-1185">Reference proteome</keyword>
<dbReference type="STRING" id="1392250.A0A2I2GL71"/>
<gene>
    <name evidence="1" type="ORF">P170DRAFT_504541</name>
</gene>
<dbReference type="SUPFAM" id="SSF53448">
    <property type="entry name" value="Nucleotide-diphospho-sugar transferases"/>
    <property type="match status" value="1"/>
</dbReference>
<proteinExistence type="predicted"/>
<evidence type="ECO:0000313" key="1">
    <source>
        <dbReference type="EMBL" id="PLB53599.1"/>
    </source>
</evidence>
<accession>A0A2I2GL71</accession>
<dbReference type="Proteomes" id="UP000234275">
    <property type="component" value="Unassembled WGS sequence"/>
</dbReference>
<comment type="caution">
    <text evidence="1">The sequence shown here is derived from an EMBL/GenBank/DDBJ whole genome shotgun (WGS) entry which is preliminary data.</text>
</comment>
<dbReference type="GeneID" id="36561915"/>
<protein>
    <submittedName>
        <fullName evidence="1">Uncharacterized protein</fullName>
    </submittedName>
</protein>
<sequence length="231" mass="26846">MLLSARRVIVVAATAVASCVLLIAFWKASDALVPSWSRSKSTLQGLDPHWTSERLEKRFAYVQYATDLDYRCNAMINFSQLRRFAVEYDMVLIYPTDWDEDAASREARWMQRIRAVHPQVKLRPFRLLTTAHGDPTWQKSLTKFHAFALTEYSRRRSPALSRAYLVHFSDWPLPKPWKPRTQEQWESVIPPCPEDDVETEDEPRCADQLSWTSLCQDYDHDKAHVCDALSA</sequence>
<dbReference type="OrthoDB" id="2014201at2759"/>
<dbReference type="EMBL" id="MSFO01000001">
    <property type="protein sequence ID" value="PLB53599.1"/>
    <property type="molecule type" value="Genomic_DNA"/>
</dbReference>
<organism evidence="1 2">
    <name type="scientific">Aspergillus steynii IBT 23096</name>
    <dbReference type="NCBI Taxonomy" id="1392250"/>
    <lineage>
        <taxon>Eukaryota</taxon>
        <taxon>Fungi</taxon>
        <taxon>Dikarya</taxon>
        <taxon>Ascomycota</taxon>
        <taxon>Pezizomycotina</taxon>
        <taxon>Eurotiomycetes</taxon>
        <taxon>Eurotiomycetidae</taxon>
        <taxon>Eurotiales</taxon>
        <taxon>Aspergillaceae</taxon>
        <taxon>Aspergillus</taxon>
        <taxon>Aspergillus subgen. Circumdati</taxon>
    </lineage>
</organism>
<dbReference type="PROSITE" id="PS51257">
    <property type="entry name" value="PROKAR_LIPOPROTEIN"/>
    <property type="match status" value="1"/>
</dbReference>
<dbReference type="Gene3D" id="3.90.550.10">
    <property type="entry name" value="Spore Coat Polysaccharide Biosynthesis Protein SpsA, Chain A"/>
    <property type="match status" value="1"/>
</dbReference>
<dbReference type="InterPro" id="IPR029044">
    <property type="entry name" value="Nucleotide-diphossugar_trans"/>
</dbReference>